<evidence type="ECO:0000256" key="1">
    <source>
        <dbReference type="ARBA" id="ARBA00007824"/>
    </source>
</evidence>
<dbReference type="PANTHER" id="PTHR13943">
    <property type="entry name" value="HRAS-LIKE SUPPRESSOR - RELATED"/>
    <property type="match status" value="1"/>
</dbReference>
<reference evidence="7 8" key="1">
    <citation type="submission" date="2020-06" db="EMBL/GenBank/DDBJ databases">
        <authorList>
            <person name="Li R."/>
            <person name="Bekaert M."/>
        </authorList>
    </citation>
    <scope>NUCLEOTIDE SEQUENCE [LARGE SCALE GENOMIC DNA]</scope>
    <source>
        <strain evidence="8">wild</strain>
    </source>
</reference>
<evidence type="ECO:0000313" key="8">
    <source>
        <dbReference type="Proteomes" id="UP000507470"/>
    </source>
</evidence>
<evidence type="ECO:0000256" key="3">
    <source>
        <dbReference type="ARBA" id="ARBA00022801"/>
    </source>
</evidence>
<feature type="compositionally biased region" description="Polar residues" evidence="5">
    <location>
        <begin position="20"/>
        <end position="51"/>
    </location>
</feature>
<dbReference type="Proteomes" id="UP000507470">
    <property type="component" value="Unassembled WGS sequence"/>
</dbReference>
<dbReference type="EMBL" id="CACVKT020008728">
    <property type="protein sequence ID" value="CAC5417124.1"/>
    <property type="molecule type" value="Genomic_DNA"/>
</dbReference>
<dbReference type="GO" id="GO:0008970">
    <property type="term" value="F:phospholipase A1 activity"/>
    <property type="evidence" value="ECO:0007669"/>
    <property type="project" value="TreeGrafter"/>
</dbReference>
<dbReference type="GO" id="GO:0005737">
    <property type="term" value="C:cytoplasm"/>
    <property type="evidence" value="ECO:0007669"/>
    <property type="project" value="TreeGrafter"/>
</dbReference>
<organism evidence="7 8">
    <name type="scientific">Mytilus coruscus</name>
    <name type="common">Sea mussel</name>
    <dbReference type="NCBI Taxonomy" id="42192"/>
    <lineage>
        <taxon>Eukaryota</taxon>
        <taxon>Metazoa</taxon>
        <taxon>Spiralia</taxon>
        <taxon>Lophotrochozoa</taxon>
        <taxon>Mollusca</taxon>
        <taxon>Bivalvia</taxon>
        <taxon>Autobranchia</taxon>
        <taxon>Pteriomorphia</taxon>
        <taxon>Mytilida</taxon>
        <taxon>Mytiloidea</taxon>
        <taxon>Mytilidae</taxon>
        <taxon>Mytilinae</taxon>
        <taxon>Mytilus</taxon>
    </lineage>
</organism>
<dbReference type="Pfam" id="PF04970">
    <property type="entry name" value="LRAT"/>
    <property type="match status" value="1"/>
</dbReference>
<evidence type="ECO:0000256" key="4">
    <source>
        <dbReference type="ARBA" id="ARBA00023098"/>
    </source>
</evidence>
<dbReference type="AlphaFoldDB" id="A0A6J8E8Q6"/>
<accession>A0A6J8E8Q6</accession>
<dbReference type="PANTHER" id="PTHR13943:SF77">
    <property type="entry name" value="LRAT DOMAIN-CONTAINING PROTEIN"/>
    <property type="match status" value="1"/>
</dbReference>
<evidence type="ECO:0000256" key="5">
    <source>
        <dbReference type="SAM" id="MobiDB-lite"/>
    </source>
</evidence>
<proteinExistence type="inferred from homology"/>
<dbReference type="GO" id="GO:0004623">
    <property type="term" value="F:phospholipase A2 activity"/>
    <property type="evidence" value="ECO:0007669"/>
    <property type="project" value="TreeGrafter"/>
</dbReference>
<keyword evidence="8" id="KW-1185">Reference proteome</keyword>
<keyword evidence="4" id="KW-0443">Lipid metabolism</keyword>
<evidence type="ECO:0000256" key="2">
    <source>
        <dbReference type="ARBA" id="ARBA00022679"/>
    </source>
</evidence>
<dbReference type="GO" id="GO:0070292">
    <property type="term" value="P:N-acylphosphatidylethanolamine metabolic process"/>
    <property type="evidence" value="ECO:0007669"/>
    <property type="project" value="TreeGrafter"/>
</dbReference>
<feature type="domain" description="LRAT" evidence="6">
    <location>
        <begin position="84"/>
        <end position="215"/>
    </location>
</feature>
<dbReference type="Gene3D" id="3.90.1720.10">
    <property type="entry name" value="endopeptidase domain like (from Nostoc punctiforme)"/>
    <property type="match status" value="2"/>
</dbReference>
<evidence type="ECO:0000259" key="6">
    <source>
        <dbReference type="PROSITE" id="PS51934"/>
    </source>
</evidence>
<keyword evidence="2" id="KW-0808">Transferase</keyword>
<dbReference type="InterPro" id="IPR051496">
    <property type="entry name" value="H-rev107_PLA/AT"/>
</dbReference>
<feature type="region of interest" description="Disordered" evidence="5">
    <location>
        <begin position="18"/>
        <end position="59"/>
    </location>
</feature>
<gene>
    <name evidence="7" type="ORF">MCOR_49675</name>
</gene>
<protein>
    <recommendedName>
        <fullName evidence="6">LRAT domain-containing protein</fullName>
    </recommendedName>
</protein>
<name>A0A6J8E8Q6_MYTCO</name>
<dbReference type="OrthoDB" id="68610at2759"/>
<sequence length="402" mass="46800">MSKEDDIDDITRRLEKLNPNFFQRSPSSETVRTSFREQQITNTTNQESESIEPNKNESETSEACIQCITPIPALSWKDIYPGDHIIFAGRIYDHHAIVVHKYPINETDANKVCLELVHATNTTTKAFMASFHPFGNKAKLRKVKEDIDLTKRKVMIYVYQNTIKHFNPKEVISRAIAEADSDGEGGKGEFVYDLFVNNCEHFATWCVTGKKLSLQVRKVGMIVKMFFRSGFRGMSDENQRNEKEFKSGMLCKTCYERNKQLLCAEKTKIQDKNHVQIGEIIMYSYYNLWHCAVVLEIIETTEKEVQCKIAHYAFCGFWKHRTIQEDPLPIPLDGSMFVITYSEEYNVYEPQEVVKRARSRIGEQLFAFFSNDSSQFARWCKLKLHREDEKNVTRTTRISFHT</sequence>
<keyword evidence="3" id="KW-0378">Hydrolase</keyword>
<evidence type="ECO:0000313" key="7">
    <source>
        <dbReference type="EMBL" id="CAC5417124.1"/>
    </source>
</evidence>
<dbReference type="PROSITE" id="PS51934">
    <property type="entry name" value="LRAT"/>
    <property type="match status" value="1"/>
</dbReference>
<comment type="similarity">
    <text evidence="1">Belongs to the H-rev107 family.</text>
</comment>
<dbReference type="GO" id="GO:0016410">
    <property type="term" value="F:N-acyltransferase activity"/>
    <property type="evidence" value="ECO:0007669"/>
    <property type="project" value="TreeGrafter"/>
</dbReference>
<dbReference type="InterPro" id="IPR007053">
    <property type="entry name" value="LRAT_dom"/>
</dbReference>